<dbReference type="GO" id="GO:0015035">
    <property type="term" value="F:protein-disulfide reductase activity"/>
    <property type="evidence" value="ECO:0007669"/>
    <property type="project" value="InterPro"/>
</dbReference>
<dbReference type="Proteomes" id="UP000500895">
    <property type="component" value="Chromosome"/>
</dbReference>
<evidence type="ECO:0000313" key="2">
    <source>
        <dbReference type="Proteomes" id="UP000500895"/>
    </source>
</evidence>
<accession>A0A6G9AED9</accession>
<gene>
    <name evidence="1" type="ORF">HAV00_06055</name>
</gene>
<organism evidence="1 2">
    <name type="scientific">Bradyrhizobium symbiodeficiens</name>
    <dbReference type="NCBI Taxonomy" id="1404367"/>
    <lineage>
        <taxon>Bacteria</taxon>
        <taxon>Pseudomonadati</taxon>
        <taxon>Pseudomonadota</taxon>
        <taxon>Alphaproteobacteria</taxon>
        <taxon>Hyphomicrobiales</taxon>
        <taxon>Nitrobacteraceae</taxon>
        <taxon>Bradyrhizobium</taxon>
    </lineage>
</organism>
<dbReference type="InterPro" id="IPR007263">
    <property type="entry name" value="DCC1-like"/>
</dbReference>
<dbReference type="Pfam" id="PF04134">
    <property type="entry name" value="DCC1-like"/>
    <property type="match status" value="1"/>
</dbReference>
<proteinExistence type="predicted"/>
<protein>
    <submittedName>
        <fullName evidence="1">DCC1-like thiol-disulfide oxidoreductase family protein</fullName>
    </submittedName>
</protein>
<reference evidence="1 2" key="1">
    <citation type="journal article" date="2020" name="Int. J. Syst. Evol. Microbiol.">
        <title>Description and complete genome sequences of Bradyrhizobium symbiodeficiens sp. nov., a non-symbiotic bacterium associated with legumes native to Canada.</title>
        <authorList>
            <person name="Bromfield E.S.P."/>
            <person name="Cloutier S."/>
            <person name="Nguyen H.D.T."/>
        </authorList>
    </citation>
    <scope>NUCLEOTIDE SEQUENCE [LARGE SCALE GENOMIC DNA]</scope>
    <source>
        <strain evidence="1 2">101S1MB</strain>
    </source>
</reference>
<sequence length="145" mass="16731">MESTRKYDFTSQSALNLLHRTCPRLTVYYNTRCPVCDAGIDWQRNKLLAMMRAGRVEFKDINEQPDALAHFGASLDDIRRRLHATDEAERLIVGADVAIALWRLTPGEGWLAALFGNRVALPVTRFVYDRFADLLFAWNKWSGRW</sequence>
<dbReference type="EMBL" id="CP050066">
    <property type="protein sequence ID" value="QIP10820.1"/>
    <property type="molecule type" value="Genomic_DNA"/>
</dbReference>
<evidence type="ECO:0000313" key="1">
    <source>
        <dbReference type="EMBL" id="QIP10820.1"/>
    </source>
</evidence>
<name>A0A6G9AED9_9BRAD</name>
<dbReference type="AlphaFoldDB" id="A0A6G9AED9"/>